<keyword evidence="3" id="KW-0255">Endonuclease</keyword>
<keyword evidence="3" id="KW-0540">Nuclease</keyword>
<reference evidence="3 4" key="1">
    <citation type="submission" date="2015-02" db="EMBL/GenBank/DDBJ databases">
        <title>Single-cell genomics of uncultivated deep-branching MTB reveals a conserved set of magnetosome genes.</title>
        <authorList>
            <person name="Kolinko S."/>
            <person name="Richter M."/>
            <person name="Glockner F.O."/>
            <person name="Brachmann A."/>
            <person name="Schuler D."/>
        </authorList>
    </citation>
    <scope>NUCLEOTIDE SEQUENCE [LARGE SCALE GENOMIC DNA]</scope>
    <source>
        <strain evidence="3">SKK-01</strain>
    </source>
</reference>
<keyword evidence="4" id="KW-1185">Reference proteome</keyword>
<dbReference type="AlphaFoldDB" id="A0A0F0CT09"/>
<accession>A0A0F0CT09</accession>
<feature type="domain" description="Type III restriction enzyme C-terminal endonuclease" evidence="2">
    <location>
        <begin position="883"/>
        <end position="991"/>
    </location>
</feature>
<keyword evidence="3" id="KW-0378">Hydrolase</keyword>
<dbReference type="InterPro" id="IPR027417">
    <property type="entry name" value="P-loop_NTPase"/>
</dbReference>
<dbReference type="GO" id="GO:0003677">
    <property type="term" value="F:DNA binding"/>
    <property type="evidence" value="ECO:0007669"/>
    <property type="project" value="InterPro"/>
</dbReference>
<dbReference type="InterPro" id="IPR045572">
    <property type="entry name" value="RE_endonuc_C"/>
</dbReference>
<gene>
    <name evidence="3" type="ORF">OMAG_001545</name>
</gene>
<proteinExistence type="predicted"/>
<evidence type="ECO:0000313" key="4">
    <source>
        <dbReference type="Proteomes" id="UP000033428"/>
    </source>
</evidence>
<organism evidence="3 4">
    <name type="scientific">Candidatus Omnitrophus magneticus</name>
    <dbReference type="NCBI Taxonomy" id="1609969"/>
    <lineage>
        <taxon>Bacteria</taxon>
        <taxon>Pseudomonadati</taxon>
        <taxon>Candidatus Omnitrophota</taxon>
        <taxon>Candidatus Omnitrophus</taxon>
    </lineage>
</organism>
<dbReference type="Pfam" id="PF19778">
    <property type="entry name" value="RE_endonuc"/>
    <property type="match status" value="1"/>
</dbReference>
<dbReference type="GO" id="GO:0005524">
    <property type="term" value="F:ATP binding"/>
    <property type="evidence" value="ECO:0007669"/>
    <property type="project" value="InterPro"/>
</dbReference>
<dbReference type="InterPro" id="IPR006935">
    <property type="entry name" value="Helicase/UvrB_N"/>
</dbReference>
<dbReference type="GO" id="GO:0015668">
    <property type="term" value="F:type III site-specific deoxyribonuclease activity"/>
    <property type="evidence" value="ECO:0007669"/>
    <property type="project" value="InterPro"/>
</dbReference>
<evidence type="ECO:0000259" key="2">
    <source>
        <dbReference type="Pfam" id="PF19778"/>
    </source>
</evidence>
<comment type="caution">
    <text evidence="3">The sequence shown here is derived from an EMBL/GenBank/DDBJ whole genome shotgun (WGS) entry which is preliminary data.</text>
</comment>
<dbReference type="Gene3D" id="3.40.50.300">
    <property type="entry name" value="P-loop containing nucleotide triphosphate hydrolases"/>
    <property type="match status" value="2"/>
</dbReference>
<dbReference type="EMBL" id="JYNY01000330">
    <property type="protein sequence ID" value="KJJ84585.1"/>
    <property type="molecule type" value="Genomic_DNA"/>
</dbReference>
<dbReference type="PATRIC" id="fig|1609969.3.peg.1661"/>
<name>A0A0F0CT09_9BACT</name>
<dbReference type="Pfam" id="PF04851">
    <property type="entry name" value="ResIII"/>
    <property type="match status" value="1"/>
</dbReference>
<feature type="domain" description="Helicase/UvrB N-terminal" evidence="1">
    <location>
        <begin position="79"/>
        <end position="246"/>
    </location>
</feature>
<dbReference type="SUPFAM" id="SSF52540">
    <property type="entry name" value="P-loop containing nucleoside triphosphate hydrolases"/>
    <property type="match status" value="1"/>
</dbReference>
<dbReference type="Proteomes" id="UP000033428">
    <property type="component" value="Unassembled WGS sequence"/>
</dbReference>
<protein>
    <submittedName>
        <fullName evidence="3">Type III restriction endonuclease subunit R</fullName>
    </submittedName>
</protein>
<evidence type="ECO:0000313" key="3">
    <source>
        <dbReference type="EMBL" id="KJJ84585.1"/>
    </source>
</evidence>
<evidence type="ECO:0000259" key="1">
    <source>
        <dbReference type="Pfam" id="PF04851"/>
    </source>
</evidence>
<sequence>MKLHFKHQEYQSDAASAVVRCFIGQSKGFRKEVAGRTGFFAYEIFSNKKLEIADSDILKNVQTLQKEQGLKIIDRLDGLNFTVEMETGTGKTYVYTKTMYELNKHYGWNKFIIMVPSVAIREGVHKSLEITAEHFQEIYGKKIRFSIYNTQNKSNLSNIKSFADTSNIEVIIMNYQAFATTSKESRKIFQKLDTLQSEKPIDIIKRARPILIIDEPQRFGPEAEKIFTEREFDQLFTLRYSATHKRDFNKIYRLDAIDAYNQKLVKKISVKGIEVVGNSGTNSYLFIDRIQISTDKYPVAYVELEVKQASGIQKKIRQIKEKDDLYVFSNELKQYKGFVVKEINGLTNTVAFTNGVKLSVGQTAGHVDEEHVRRIQIRETIKSHIEKERIMFAKGIKVLSLFFIDEVVKYRDYSNPEHKGAYAKIFEEEYREAISQLNLFEEEYNKYLLGHSVEDIHKGYFSIDKKGHFVDSKEKKSEGGSDDESAYDLIMKNKEKLLDLKEPTRFIFSHSALREGWDNPNIFQICTLKHSQSTISKRQEIGRGLRICVNSNGDRMDTSVLEGEFFDVNKLTVVASESYDSFARELQKEIVDSLSDRPVKLTIDVLKDLVLNNDKREKFIFNNQTSMDLIFDLKTKGYVTEAYQITDTLIKDISDKKYKVPEKLKGFETQVTDLLTKIYTTANFKAAENENANNVAVAVLSPNENFAKKEFQDLWKKIKVKTVYEVDFDSDELIKKSVEAIDKNLTVKKILVHITSGEQEDIIDESSLKSGESMRKQQNITEKADSLLGSLKYDLVAEIAKETNLTRRTVVKILQGLRVDTFHNFRVNPESFIHGVAHLINNEKAATLINNIVYSKIDKSHEDSVFTINNFKGSLAENILKVKKHVHDYVKTDSKVERDFAKALETEDVLVYAKLPRGQNGFQIPTPLGNYSPDWAIVFDGDKYKYVYFIAETKGNMESLQLKEIEQKKISYARKHFEALGHADIKYDMINSYETLIEKIMK</sequence>